<dbReference type="InterPro" id="IPR036869">
    <property type="entry name" value="J_dom_sf"/>
</dbReference>
<sequence>MAENEWLAKDFYKVLGVSKDADEATITKAYRKLARKYHPDLNKTKEAEEKFKDVSEAYDVLKDKQTRQRYDAIRQFGAGGARFAGGAGGAGGFDASSFSDIFSMFNGGSGMGGMGGKGSRIRFTSSGAGPNMSDIFSMFGAAGQPQSSGFSGGFPNGYQSAGGFEGGYADAQQANTPERGDDITTPITLTFKQSFKGATVSLRSGGESFKTHIPAGVKNGQKIRLKAKGKPGKFGGEAGDMYLQVHVEPSDRFTLRDYDVVTNLPLTLSEAVHGAKITLSNVDGEPVTCKVPAGSSSGDEVRVEGAGVPGRNGDFVGIVQIHIPKRSTMLLKHAAKEFDKTAGDDYIKEVTKLRQ</sequence>
<dbReference type="InterPro" id="IPR018253">
    <property type="entry name" value="DnaJ_domain_CS"/>
</dbReference>
<accession>A0A3E1J075</accession>
<dbReference type="PANTHER" id="PTHR43096:SF52">
    <property type="entry name" value="DNAJ HOMOLOG 1, MITOCHONDRIAL-RELATED"/>
    <property type="match status" value="1"/>
</dbReference>
<dbReference type="Gene3D" id="1.10.287.110">
    <property type="entry name" value="DnaJ domain"/>
    <property type="match status" value="1"/>
</dbReference>
<dbReference type="GO" id="GO:0005737">
    <property type="term" value="C:cytoplasm"/>
    <property type="evidence" value="ECO:0007669"/>
    <property type="project" value="TreeGrafter"/>
</dbReference>
<evidence type="ECO:0000259" key="2">
    <source>
        <dbReference type="PROSITE" id="PS50076"/>
    </source>
</evidence>
<evidence type="ECO:0000313" key="4">
    <source>
        <dbReference type="Proteomes" id="UP000259221"/>
    </source>
</evidence>
<dbReference type="PROSITE" id="PS50076">
    <property type="entry name" value="DNAJ_2"/>
    <property type="match status" value="1"/>
</dbReference>
<evidence type="ECO:0000256" key="1">
    <source>
        <dbReference type="ARBA" id="ARBA00023186"/>
    </source>
</evidence>
<dbReference type="RefSeq" id="WP_165846075.1">
    <property type="nucleotide sequence ID" value="NZ_LRTV01000008.1"/>
</dbReference>
<dbReference type="Proteomes" id="UP000259221">
    <property type="component" value="Unassembled WGS sequence"/>
</dbReference>
<name>A0A3E1J075_GARVA</name>
<dbReference type="EMBL" id="LRTV01000008">
    <property type="protein sequence ID" value="RFD79588.1"/>
    <property type="molecule type" value="Genomic_DNA"/>
</dbReference>
<dbReference type="PRINTS" id="PR00625">
    <property type="entry name" value="JDOMAIN"/>
</dbReference>
<dbReference type="CDD" id="cd10747">
    <property type="entry name" value="DnaJ_C"/>
    <property type="match status" value="1"/>
</dbReference>
<dbReference type="InterPro" id="IPR002939">
    <property type="entry name" value="DnaJ_C"/>
</dbReference>
<dbReference type="InterPro" id="IPR008971">
    <property type="entry name" value="HSP40/DnaJ_pept-bd"/>
</dbReference>
<dbReference type="Pfam" id="PF00226">
    <property type="entry name" value="DnaJ"/>
    <property type="match status" value="1"/>
</dbReference>
<dbReference type="SUPFAM" id="SSF46565">
    <property type="entry name" value="Chaperone J-domain"/>
    <property type="match status" value="1"/>
</dbReference>
<protein>
    <submittedName>
        <fullName evidence="3">Molecular chaperone DnaJ</fullName>
    </submittedName>
</protein>
<dbReference type="SUPFAM" id="SSF49493">
    <property type="entry name" value="HSP40/DnaJ peptide-binding domain"/>
    <property type="match status" value="2"/>
</dbReference>
<dbReference type="InterPro" id="IPR001623">
    <property type="entry name" value="DnaJ_domain"/>
</dbReference>
<dbReference type="PROSITE" id="PS00636">
    <property type="entry name" value="DNAJ_1"/>
    <property type="match status" value="1"/>
</dbReference>
<keyword evidence="1" id="KW-0143">Chaperone</keyword>
<feature type="domain" description="J" evidence="2">
    <location>
        <begin position="10"/>
        <end position="74"/>
    </location>
</feature>
<dbReference type="CDD" id="cd06257">
    <property type="entry name" value="DnaJ"/>
    <property type="match status" value="1"/>
</dbReference>
<evidence type="ECO:0000313" key="3">
    <source>
        <dbReference type="EMBL" id="RFD79588.1"/>
    </source>
</evidence>
<dbReference type="GO" id="GO:0051082">
    <property type="term" value="F:unfolded protein binding"/>
    <property type="evidence" value="ECO:0007669"/>
    <property type="project" value="InterPro"/>
</dbReference>
<dbReference type="PANTHER" id="PTHR43096">
    <property type="entry name" value="DNAJ HOMOLOG 1, MITOCHONDRIAL-RELATED"/>
    <property type="match status" value="1"/>
</dbReference>
<dbReference type="Pfam" id="PF01556">
    <property type="entry name" value="DnaJ_C"/>
    <property type="match status" value="1"/>
</dbReference>
<dbReference type="Gene3D" id="2.60.260.20">
    <property type="entry name" value="Urease metallochaperone UreE, N-terminal domain"/>
    <property type="match status" value="2"/>
</dbReference>
<reference evidence="3 4" key="1">
    <citation type="submission" date="2016-02" db="EMBL/GenBank/DDBJ databases">
        <authorList>
            <person name="Alioto T."/>
            <person name="Alioto T."/>
        </authorList>
    </citation>
    <scope>NUCLEOTIDE SEQUENCE [LARGE SCALE GENOMIC DNA]</scope>
    <source>
        <strain evidence="3 4">NR010</strain>
    </source>
</reference>
<dbReference type="AlphaFoldDB" id="A0A3E1J075"/>
<gene>
    <name evidence="3" type="ORF">AXE77_04350</name>
</gene>
<organism evidence="3 4">
    <name type="scientific">Gardnerella vaginalis</name>
    <dbReference type="NCBI Taxonomy" id="2702"/>
    <lineage>
        <taxon>Bacteria</taxon>
        <taxon>Bacillati</taxon>
        <taxon>Actinomycetota</taxon>
        <taxon>Actinomycetes</taxon>
        <taxon>Bifidobacteriales</taxon>
        <taxon>Bifidobacteriaceae</taxon>
        <taxon>Gardnerella</taxon>
    </lineage>
</organism>
<dbReference type="GO" id="GO:0042026">
    <property type="term" value="P:protein refolding"/>
    <property type="evidence" value="ECO:0007669"/>
    <property type="project" value="TreeGrafter"/>
</dbReference>
<dbReference type="SMART" id="SM00271">
    <property type="entry name" value="DnaJ"/>
    <property type="match status" value="1"/>
</dbReference>
<comment type="caution">
    <text evidence="3">The sequence shown here is derived from an EMBL/GenBank/DDBJ whole genome shotgun (WGS) entry which is preliminary data.</text>
</comment>
<proteinExistence type="predicted"/>